<accession>G4CLR8</accession>
<dbReference type="RefSeq" id="WP_009115174.1">
    <property type="nucleotide sequence ID" value="NZ_JH165159.1"/>
</dbReference>
<comment type="caution">
    <text evidence="1">The sequence shown here is derived from an EMBL/GenBank/DDBJ whole genome shotgun (WGS) entry which is preliminary data.</text>
</comment>
<gene>
    <name evidence="1" type="ORF">HMPREF9370_0027</name>
</gene>
<dbReference type="PATRIC" id="fig|1030841.3.peg.27"/>
<name>G4CLR8_9NEIS</name>
<evidence type="ECO:0000313" key="1">
    <source>
        <dbReference type="EMBL" id="EGZ51276.1"/>
    </source>
</evidence>
<reference evidence="1 2" key="1">
    <citation type="submission" date="2011-06" db="EMBL/GenBank/DDBJ databases">
        <authorList>
            <person name="Muzny D."/>
            <person name="Qin X."/>
            <person name="Deng J."/>
            <person name="Jiang H."/>
            <person name="Liu Y."/>
            <person name="Qu J."/>
            <person name="Song X.-Z."/>
            <person name="Zhang L."/>
            <person name="Thornton R."/>
            <person name="Coyle M."/>
            <person name="Francisco L."/>
            <person name="Jackson L."/>
            <person name="Javaid M."/>
            <person name="Korchina V."/>
            <person name="Kovar C."/>
            <person name="Mata R."/>
            <person name="Mathew T."/>
            <person name="Ngo R."/>
            <person name="Nguyen L."/>
            <person name="Nguyen N."/>
            <person name="Okwuonu G."/>
            <person name="Ongeri F."/>
            <person name="Pham C."/>
            <person name="Simmons D."/>
            <person name="Wilczek-Boney K."/>
            <person name="Hale W."/>
            <person name="Jakkamsetti A."/>
            <person name="Pham P."/>
            <person name="Ruth R."/>
            <person name="San Lucas F."/>
            <person name="Warren J."/>
            <person name="Zhang J."/>
            <person name="Zhao Z."/>
            <person name="Zhou C."/>
            <person name="Zhu D."/>
            <person name="Lee S."/>
            <person name="Bess C."/>
            <person name="Blankenburg K."/>
            <person name="Forbes L."/>
            <person name="Fu Q."/>
            <person name="Gubbala S."/>
            <person name="Hirani K."/>
            <person name="Jayaseelan J.C."/>
            <person name="Lara F."/>
            <person name="Munidasa M."/>
            <person name="Palculict T."/>
            <person name="Patil S."/>
            <person name="Pu L.-L."/>
            <person name="Saada N."/>
            <person name="Tang L."/>
            <person name="Weissenberger G."/>
            <person name="Zhu Y."/>
            <person name="Hemphill L."/>
            <person name="Shang Y."/>
            <person name="Youmans B."/>
            <person name="Ayvaz T."/>
            <person name="Ross M."/>
            <person name="Santibanez J."/>
            <person name="Aqrawi P."/>
            <person name="Gross S."/>
            <person name="Joshi V."/>
            <person name="Fowler G."/>
            <person name="Nazareth L."/>
            <person name="Reid J."/>
            <person name="Worley K."/>
            <person name="Petrosino J."/>
            <person name="Highlander S."/>
            <person name="Gibbs R."/>
        </authorList>
    </citation>
    <scope>NUCLEOTIDE SEQUENCE [LARGE SCALE GENOMIC DNA]</scope>
    <source>
        <strain evidence="1 2">9715</strain>
    </source>
</reference>
<organism evidence="1 2">
    <name type="scientific">Neisseria wadsworthii 9715</name>
    <dbReference type="NCBI Taxonomy" id="1030841"/>
    <lineage>
        <taxon>Bacteria</taxon>
        <taxon>Pseudomonadati</taxon>
        <taxon>Pseudomonadota</taxon>
        <taxon>Betaproteobacteria</taxon>
        <taxon>Neisseriales</taxon>
        <taxon>Neisseriaceae</taxon>
        <taxon>Neisseria</taxon>
    </lineage>
</organism>
<dbReference type="STRING" id="1030841.HMPREF9370_0027"/>
<dbReference type="AlphaFoldDB" id="G4CLR8"/>
<dbReference type="HOGENOM" id="CLU_2881254_0_0_4"/>
<dbReference type="Proteomes" id="UP000005336">
    <property type="component" value="Unassembled WGS sequence"/>
</dbReference>
<sequence length="63" mass="7134">MQGRINHACLKVSFQTGMVYFLYSQSTLRKSAHVILGLDPSIPKFTETKDTRVKPEYDGKVTT</sequence>
<proteinExistence type="predicted"/>
<protein>
    <submittedName>
        <fullName evidence="1">Uncharacterized protein</fullName>
    </submittedName>
</protein>
<evidence type="ECO:0000313" key="2">
    <source>
        <dbReference type="Proteomes" id="UP000005336"/>
    </source>
</evidence>
<keyword evidence="2" id="KW-1185">Reference proteome</keyword>
<dbReference type="EMBL" id="AGAZ01000002">
    <property type="protein sequence ID" value="EGZ51276.1"/>
    <property type="molecule type" value="Genomic_DNA"/>
</dbReference>